<dbReference type="OrthoDB" id="2758304at2759"/>
<feature type="compositionally biased region" description="Basic residues" evidence="1">
    <location>
        <begin position="42"/>
        <end position="53"/>
    </location>
</feature>
<evidence type="ECO:0000256" key="1">
    <source>
        <dbReference type="SAM" id="MobiDB-lite"/>
    </source>
</evidence>
<keyword evidence="3" id="KW-1185">Reference proteome</keyword>
<accession>A0A2G8SN44</accession>
<gene>
    <name evidence="2" type="ORF">GSI_02987</name>
</gene>
<dbReference type="EMBL" id="AYKW01000004">
    <property type="protein sequence ID" value="PIL35197.1"/>
    <property type="molecule type" value="Genomic_DNA"/>
</dbReference>
<reference evidence="2 3" key="1">
    <citation type="journal article" date="2015" name="Sci. Rep.">
        <title>Chromosome-level genome map provides insights into diverse defense mechanisms in the medicinal fungus Ganoderma sinense.</title>
        <authorList>
            <person name="Zhu Y."/>
            <person name="Xu J."/>
            <person name="Sun C."/>
            <person name="Zhou S."/>
            <person name="Xu H."/>
            <person name="Nelson D.R."/>
            <person name="Qian J."/>
            <person name="Song J."/>
            <person name="Luo H."/>
            <person name="Xiang L."/>
            <person name="Li Y."/>
            <person name="Xu Z."/>
            <person name="Ji A."/>
            <person name="Wang L."/>
            <person name="Lu S."/>
            <person name="Hayward A."/>
            <person name="Sun W."/>
            <person name="Li X."/>
            <person name="Schwartz D.C."/>
            <person name="Wang Y."/>
            <person name="Chen S."/>
        </authorList>
    </citation>
    <scope>NUCLEOTIDE SEQUENCE [LARGE SCALE GENOMIC DNA]</scope>
    <source>
        <strain evidence="2 3">ZZ0214-1</strain>
    </source>
</reference>
<protein>
    <submittedName>
        <fullName evidence="2">Uncharacterized protein</fullName>
    </submittedName>
</protein>
<feature type="region of interest" description="Disordered" evidence="1">
    <location>
        <begin position="20"/>
        <end position="63"/>
    </location>
</feature>
<dbReference type="Proteomes" id="UP000230002">
    <property type="component" value="Unassembled WGS sequence"/>
</dbReference>
<organism evidence="2 3">
    <name type="scientific">Ganoderma sinense ZZ0214-1</name>
    <dbReference type="NCBI Taxonomy" id="1077348"/>
    <lineage>
        <taxon>Eukaryota</taxon>
        <taxon>Fungi</taxon>
        <taxon>Dikarya</taxon>
        <taxon>Basidiomycota</taxon>
        <taxon>Agaricomycotina</taxon>
        <taxon>Agaricomycetes</taxon>
        <taxon>Polyporales</taxon>
        <taxon>Polyporaceae</taxon>
        <taxon>Ganoderma</taxon>
    </lineage>
</organism>
<feature type="region of interest" description="Disordered" evidence="1">
    <location>
        <begin position="215"/>
        <end position="248"/>
    </location>
</feature>
<sequence length="314" mass="35756">MPEQEDTFPHHQKLTVTIPRRRGKPVRVATLHPSESTASSRPRLRSASTRKKSTAGLSAVREKYGRGGDWKRGAFRELHGLIRCLFCASNPSPNPSLRRRATLNRLPDAAMRHLRDSCVHFEESEMYKKYREESGRTRGGRMSRSEIVAQVVKEDEKIAVALVFCRRDRAHRKRSEELKTSPLGVEEKLGRHAVLCKAEDCECCPHPSFSEWLSGVSKEEDVKTEEEEERPKEGRKKKKRKLKHTVPGQLVHIKQEGEDWDIPAMTGQTSLKSVARKAVKEGNQKRSLKRKAPEDDDALEDEAEVAVLLEQILV</sequence>
<feature type="region of interest" description="Disordered" evidence="1">
    <location>
        <begin position="274"/>
        <end position="300"/>
    </location>
</feature>
<comment type="caution">
    <text evidence="2">The sequence shown here is derived from an EMBL/GenBank/DDBJ whole genome shotgun (WGS) entry which is preliminary data.</text>
</comment>
<name>A0A2G8SN44_9APHY</name>
<feature type="compositionally biased region" description="Basic residues" evidence="1">
    <location>
        <begin position="233"/>
        <end position="244"/>
    </location>
</feature>
<evidence type="ECO:0000313" key="3">
    <source>
        <dbReference type="Proteomes" id="UP000230002"/>
    </source>
</evidence>
<evidence type="ECO:0000313" key="2">
    <source>
        <dbReference type="EMBL" id="PIL35197.1"/>
    </source>
</evidence>
<proteinExistence type="predicted"/>
<dbReference type="AlphaFoldDB" id="A0A2G8SN44"/>